<gene>
    <name evidence="2" type="ORF">GALL_145300</name>
</gene>
<proteinExistence type="predicted"/>
<protein>
    <submittedName>
        <fullName evidence="2">Uncharacterized protein</fullName>
    </submittedName>
</protein>
<comment type="caution">
    <text evidence="2">The sequence shown here is derived from an EMBL/GenBank/DDBJ whole genome shotgun (WGS) entry which is preliminary data.</text>
</comment>
<accession>A0A1J5S4U6</accession>
<dbReference type="EMBL" id="MLJW01000066">
    <property type="protein sequence ID" value="OIR03457.1"/>
    <property type="molecule type" value="Genomic_DNA"/>
</dbReference>
<name>A0A1J5S4U6_9ZZZZ</name>
<dbReference type="AlphaFoldDB" id="A0A1J5S4U6"/>
<keyword evidence="1" id="KW-0812">Transmembrane</keyword>
<organism evidence="2">
    <name type="scientific">mine drainage metagenome</name>
    <dbReference type="NCBI Taxonomy" id="410659"/>
    <lineage>
        <taxon>unclassified sequences</taxon>
        <taxon>metagenomes</taxon>
        <taxon>ecological metagenomes</taxon>
    </lineage>
</organism>
<evidence type="ECO:0000256" key="1">
    <source>
        <dbReference type="SAM" id="Phobius"/>
    </source>
</evidence>
<keyword evidence="1" id="KW-0472">Membrane</keyword>
<sequence length="225" mass="26216">MIFLNILDYFSNLCVICKFNKMDSLLVHKGEMVAKSDVIDVYKHIAQQQSTDFSAIITTLIGITAILVGGTWIWNFIVAKKQIKNEVQEQFNQSKIDLQTQVAELIKNKFLELEKSIDDKLRTNEANLARLYAINCSNQQLYSTSISWWLTALKLYSETNDEYFIRISVEQILTNVNRENWFNDLNDNLDLNEAIQIIEKYVPNILTTEKRQIIFHLSLRTTQQL</sequence>
<reference evidence="2" key="1">
    <citation type="submission" date="2016-10" db="EMBL/GenBank/DDBJ databases">
        <title>Sequence of Gallionella enrichment culture.</title>
        <authorList>
            <person name="Poehlein A."/>
            <person name="Muehling M."/>
            <person name="Daniel R."/>
        </authorList>
    </citation>
    <scope>NUCLEOTIDE SEQUENCE</scope>
</reference>
<evidence type="ECO:0000313" key="2">
    <source>
        <dbReference type="EMBL" id="OIR03457.1"/>
    </source>
</evidence>
<keyword evidence="1" id="KW-1133">Transmembrane helix</keyword>
<feature type="transmembrane region" description="Helical" evidence="1">
    <location>
        <begin position="53"/>
        <end position="74"/>
    </location>
</feature>